<reference evidence="1 2" key="1">
    <citation type="submission" date="2016-10" db="EMBL/GenBank/DDBJ databases">
        <authorList>
            <person name="de Groot N.N."/>
        </authorList>
    </citation>
    <scope>NUCLEOTIDE SEQUENCE [LARGE SCALE GENOMIC DNA]</scope>
    <source>
        <strain evidence="1 2">Nm22</strain>
    </source>
</reference>
<protein>
    <submittedName>
        <fullName evidence="1">Uncharacterized protein</fullName>
    </submittedName>
</protein>
<evidence type="ECO:0000313" key="1">
    <source>
        <dbReference type="EMBL" id="SEM70408.1"/>
    </source>
</evidence>
<dbReference type="AlphaFoldDB" id="A0A1H8AKM6"/>
<evidence type="ECO:0000313" key="2">
    <source>
        <dbReference type="Proteomes" id="UP000199459"/>
    </source>
</evidence>
<proteinExistence type="predicted"/>
<dbReference type="EMBL" id="FOCP01000001">
    <property type="protein sequence ID" value="SEM70408.1"/>
    <property type="molecule type" value="Genomic_DNA"/>
</dbReference>
<sequence>MHDFSQLVKLLHPFANFKQLSLTSTTQQHVNVGLLYSFGSNSIANRRIDEMWLHFTSSNAIYGIPEFIATDAKLACNSVKYSELLPVGRNLFGEHHRKFVPDIAPSMPGRISRGTDIGAQQRF</sequence>
<accession>A0A1H8AKM6</accession>
<gene>
    <name evidence="1" type="ORF">SAMN05216325_101163</name>
</gene>
<organism evidence="1 2">
    <name type="scientific">Nitrosomonas marina</name>
    <dbReference type="NCBI Taxonomy" id="917"/>
    <lineage>
        <taxon>Bacteria</taxon>
        <taxon>Pseudomonadati</taxon>
        <taxon>Pseudomonadota</taxon>
        <taxon>Betaproteobacteria</taxon>
        <taxon>Nitrosomonadales</taxon>
        <taxon>Nitrosomonadaceae</taxon>
        <taxon>Nitrosomonas</taxon>
    </lineage>
</organism>
<name>A0A1H8AKM6_9PROT</name>
<dbReference type="Proteomes" id="UP000199459">
    <property type="component" value="Unassembled WGS sequence"/>
</dbReference>